<comment type="caution">
    <text evidence="1">The sequence shown here is derived from an EMBL/GenBank/DDBJ whole genome shotgun (WGS) entry which is preliminary data.</text>
</comment>
<dbReference type="Proteomes" id="UP000249354">
    <property type="component" value="Unassembled WGS sequence"/>
</dbReference>
<name>A0A2W4UVU6_9CYAN</name>
<organism evidence="1 2">
    <name type="scientific">Leptolyngbya foveolarum</name>
    <dbReference type="NCBI Taxonomy" id="47253"/>
    <lineage>
        <taxon>Bacteria</taxon>
        <taxon>Bacillati</taxon>
        <taxon>Cyanobacteriota</taxon>
        <taxon>Cyanophyceae</taxon>
        <taxon>Leptolyngbyales</taxon>
        <taxon>Leptolyngbyaceae</taxon>
        <taxon>Leptolyngbya group</taxon>
        <taxon>Leptolyngbya</taxon>
    </lineage>
</organism>
<evidence type="ECO:0000313" key="1">
    <source>
        <dbReference type="EMBL" id="PZO23357.1"/>
    </source>
</evidence>
<protein>
    <submittedName>
        <fullName evidence="1">Nucleotide-binding protein</fullName>
    </submittedName>
</protein>
<proteinExistence type="predicted"/>
<gene>
    <name evidence="1" type="ORF">DCF25_00690</name>
</gene>
<dbReference type="AlphaFoldDB" id="A0A2W4UVU6"/>
<evidence type="ECO:0000313" key="2">
    <source>
        <dbReference type="Proteomes" id="UP000249354"/>
    </source>
</evidence>
<reference evidence="2" key="1">
    <citation type="submission" date="2018-04" db="EMBL/GenBank/DDBJ databases">
        <authorList>
            <person name="Cornet L."/>
        </authorList>
    </citation>
    <scope>NUCLEOTIDE SEQUENCE [LARGE SCALE GENOMIC DNA]</scope>
</reference>
<dbReference type="EMBL" id="QBMC01000002">
    <property type="protein sequence ID" value="PZO23357.1"/>
    <property type="molecule type" value="Genomic_DNA"/>
</dbReference>
<sequence length="719" mass="79272">MSGTAPATIVDDFSIDCKPGRVIGSQSASGHFRRGTDVEKLISIDNGALRIQPPITPGWGRAGLAYGPFQRQAGLALAVFMLNGHNTSEGNSREDSFKSRIWRWVRGSQANSIGNRLWRRASSSQHQGTVRQFYRWARNYRGRFKKDGQDAHLMENLALGWFPNAVPADPTAAGHSIVVRALGPDNGELCTRCDSSRHSAEKSSLTPAFQGLQNVQTYYLVLLREQGAAYYAASVVNAKGLMAFPNMRLIGIDAPDSRPAESSETLYAGLYQSALGQVGFRVDTRVYDFQTQLLPTLSNWYGTAQTADTLVADQASSLADQAAEVGGRWHGLRGTLEKTARGLVARTEDSLALLEMPAPAGAIHAVVNADDPLSACALLWRTQDERNTWGLFFENGQCQLRLQTEGTWTKIAVEERYGLREGRNTVQILDSGSSFSLYLNGLLLFDRWFTDTRLQAIAQLGLLYKNGGPDTTSDQSSGPALAQLEAHPREIPIPTEFNLRHPWQTTGTEILVTESFAGSHGELSERLVEVGNGQWQRTLGTGKMQLTGEGALKVDASVAQPNPGRLAYTVDWPNPNFADVSVDILPPGTARHQDEKGRGGLIFWQDADNYITVSQWLDDSYGGASVSSFFHIDGFEEIYDAVWTNVGTRVQWGQQQTFRIAFDGLNFTVYLGEEPVLYRAITDIYPKFERLSIQRVGLVANWEWGDDTGTQFNRFVAKA</sequence>
<reference evidence="1 2" key="2">
    <citation type="submission" date="2018-06" db="EMBL/GenBank/DDBJ databases">
        <title>Metagenomic assembly of (sub)arctic Cyanobacteria and their associated microbiome from non-axenic cultures.</title>
        <authorList>
            <person name="Baurain D."/>
        </authorList>
    </citation>
    <scope>NUCLEOTIDE SEQUENCE [LARGE SCALE GENOMIC DNA]</scope>
    <source>
        <strain evidence="1">ULC129bin1</strain>
    </source>
</reference>
<accession>A0A2W4UVU6</accession>